<evidence type="ECO:0000313" key="1">
    <source>
        <dbReference type="EMBL" id="CAH8355763.1"/>
    </source>
</evidence>
<accession>A0ABC8KDZ8</accession>
<organism evidence="1 2">
    <name type="scientific">Eruca vesicaria subsp. sativa</name>
    <name type="common">Garden rocket</name>
    <name type="synonym">Eruca sativa</name>
    <dbReference type="NCBI Taxonomy" id="29727"/>
    <lineage>
        <taxon>Eukaryota</taxon>
        <taxon>Viridiplantae</taxon>
        <taxon>Streptophyta</taxon>
        <taxon>Embryophyta</taxon>
        <taxon>Tracheophyta</taxon>
        <taxon>Spermatophyta</taxon>
        <taxon>Magnoliopsida</taxon>
        <taxon>eudicotyledons</taxon>
        <taxon>Gunneridae</taxon>
        <taxon>Pentapetalae</taxon>
        <taxon>rosids</taxon>
        <taxon>malvids</taxon>
        <taxon>Brassicales</taxon>
        <taxon>Brassicaceae</taxon>
        <taxon>Brassiceae</taxon>
        <taxon>Eruca</taxon>
    </lineage>
</organism>
<name>A0ABC8KDZ8_ERUVS</name>
<dbReference type="Proteomes" id="UP001642260">
    <property type="component" value="Unassembled WGS sequence"/>
</dbReference>
<sequence length="85" mass="10107">MVIYSIVHTDLKAGRCSNTTEVCLLRFWEARNVRKTGEFMSLDTLLIDENISISFLINAVEDWFYYDCLNFFLSFLTINDYSRFR</sequence>
<comment type="caution">
    <text evidence="1">The sequence shown here is derived from an EMBL/GenBank/DDBJ whole genome shotgun (WGS) entry which is preliminary data.</text>
</comment>
<reference evidence="1 2" key="1">
    <citation type="submission" date="2022-03" db="EMBL/GenBank/DDBJ databases">
        <authorList>
            <person name="Macdonald S."/>
            <person name="Ahmed S."/>
            <person name="Newling K."/>
        </authorList>
    </citation>
    <scope>NUCLEOTIDE SEQUENCE [LARGE SCALE GENOMIC DNA]</scope>
</reference>
<gene>
    <name evidence="1" type="ORF">ERUC_LOCUS21518</name>
</gene>
<keyword evidence="2" id="KW-1185">Reference proteome</keyword>
<protein>
    <submittedName>
        <fullName evidence="1">Uncharacterized protein</fullName>
    </submittedName>
</protein>
<evidence type="ECO:0000313" key="2">
    <source>
        <dbReference type="Proteomes" id="UP001642260"/>
    </source>
</evidence>
<dbReference type="AlphaFoldDB" id="A0ABC8KDZ8"/>
<proteinExistence type="predicted"/>
<dbReference type="EMBL" id="CAKOAT010211821">
    <property type="protein sequence ID" value="CAH8355763.1"/>
    <property type="molecule type" value="Genomic_DNA"/>
</dbReference>